<name>A0ABQ6G2Z9_9CHLR</name>
<proteinExistence type="predicted"/>
<evidence type="ECO:0000313" key="2">
    <source>
        <dbReference type="EMBL" id="GLV60384.1"/>
    </source>
</evidence>
<dbReference type="EMBL" id="BSRI01000002">
    <property type="protein sequence ID" value="GLV60384.1"/>
    <property type="molecule type" value="Genomic_DNA"/>
</dbReference>
<sequence length="91" mass="9826">MTPPEEATTERDIKREPERPCSVAATLSSKPGLSGADNRLDAVSDLQFVEDVGEVIRKRLRRCGQSFRGRKVANQALGNGRTAGQASILST</sequence>
<organism evidence="2 3">
    <name type="scientific">Dictyobacter halimunensis</name>
    <dbReference type="NCBI Taxonomy" id="3026934"/>
    <lineage>
        <taxon>Bacteria</taxon>
        <taxon>Bacillati</taxon>
        <taxon>Chloroflexota</taxon>
        <taxon>Ktedonobacteria</taxon>
        <taxon>Ktedonobacterales</taxon>
        <taxon>Dictyobacteraceae</taxon>
        <taxon>Dictyobacter</taxon>
    </lineage>
</organism>
<comment type="caution">
    <text evidence="2">The sequence shown here is derived from an EMBL/GenBank/DDBJ whole genome shotgun (WGS) entry which is preliminary data.</text>
</comment>
<feature type="compositionally biased region" description="Basic and acidic residues" evidence="1">
    <location>
        <begin position="8"/>
        <end position="19"/>
    </location>
</feature>
<evidence type="ECO:0000256" key="1">
    <source>
        <dbReference type="SAM" id="MobiDB-lite"/>
    </source>
</evidence>
<feature type="region of interest" description="Disordered" evidence="1">
    <location>
        <begin position="1"/>
        <end position="36"/>
    </location>
</feature>
<accession>A0ABQ6G2Z9</accession>
<dbReference type="Proteomes" id="UP001344906">
    <property type="component" value="Unassembled WGS sequence"/>
</dbReference>
<gene>
    <name evidence="2" type="ORF">KDH_72040</name>
</gene>
<keyword evidence="3" id="KW-1185">Reference proteome</keyword>
<reference evidence="2 3" key="1">
    <citation type="submission" date="2023-02" db="EMBL/GenBank/DDBJ databases">
        <title>Dictyobacter halimunensis sp. nov., a new member of the class Ktedonobacteria from forest soil in a geothermal area.</title>
        <authorList>
            <person name="Rachmania M.K."/>
            <person name="Ningsih F."/>
            <person name="Sakai Y."/>
            <person name="Yabe S."/>
            <person name="Yokota A."/>
            <person name="Sjamsuridzal W."/>
        </authorList>
    </citation>
    <scope>NUCLEOTIDE SEQUENCE [LARGE SCALE GENOMIC DNA]</scope>
    <source>
        <strain evidence="2 3">S3.2.2.5</strain>
    </source>
</reference>
<evidence type="ECO:0000313" key="3">
    <source>
        <dbReference type="Proteomes" id="UP001344906"/>
    </source>
</evidence>
<protein>
    <submittedName>
        <fullName evidence="2">Uncharacterized protein</fullName>
    </submittedName>
</protein>